<keyword evidence="2" id="KW-0472">Membrane</keyword>
<evidence type="ECO:0000256" key="2">
    <source>
        <dbReference type="SAM" id="Phobius"/>
    </source>
</evidence>
<keyword evidence="2" id="KW-0812">Transmembrane</keyword>
<evidence type="ECO:0000313" key="4">
    <source>
        <dbReference type="Proteomes" id="UP000051084"/>
    </source>
</evidence>
<sequence>MLFIVFLVVGAIYAVMAATRRRRVITRGFRPLTTGQKTINYLLLLIMVFSFTGGLIQTFGQSGSDEIAHVKKKPLFAPKKHKKHHAKKEEMAESTSTDSQTASDNTTNSNNDNNSQTDSNNNDSSTNNDSQTQTTSKLRTNSNSTWRTRSYTPSQNTSKPETTVTNGPNNLAATTGNSQSSNPGIVDESTVVGN</sequence>
<protein>
    <submittedName>
        <fullName evidence="3">Uncharacterized protein</fullName>
    </submittedName>
</protein>
<name>A0A0R1ULB5_9LACO</name>
<feature type="compositionally biased region" description="Polar residues" evidence="1">
    <location>
        <begin position="137"/>
        <end position="183"/>
    </location>
</feature>
<evidence type="ECO:0000313" key="3">
    <source>
        <dbReference type="EMBL" id="KRL94025.1"/>
    </source>
</evidence>
<dbReference type="EMBL" id="AZGC01000039">
    <property type="protein sequence ID" value="KRL94025.1"/>
    <property type="molecule type" value="Genomic_DNA"/>
</dbReference>
<evidence type="ECO:0000256" key="1">
    <source>
        <dbReference type="SAM" id="MobiDB-lite"/>
    </source>
</evidence>
<keyword evidence="2" id="KW-1133">Transmembrane helix</keyword>
<feature type="transmembrane region" description="Helical" evidence="2">
    <location>
        <begin position="41"/>
        <end position="59"/>
    </location>
</feature>
<dbReference type="RefSeq" id="WP_056995692.1">
    <property type="nucleotide sequence ID" value="NZ_AZGC01000039.1"/>
</dbReference>
<gene>
    <name evidence="3" type="ORF">FC21_GL001497</name>
</gene>
<keyword evidence="4" id="KW-1185">Reference proteome</keyword>
<dbReference type="STRING" id="417373.GCA_001570685_00588"/>
<feature type="region of interest" description="Disordered" evidence="1">
    <location>
        <begin position="72"/>
        <end position="194"/>
    </location>
</feature>
<dbReference type="AlphaFoldDB" id="A0A0R1ULB5"/>
<dbReference type="PATRIC" id="fig|1423742.4.peg.1551"/>
<reference evidence="3 4" key="1">
    <citation type="journal article" date="2015" name="Genome Announc.">
        <title>Expanding the biotechnology potential of lactobacilli through comparative genomics of 213 strains and associated genera.</title>
        <authorList>
            <person name="Sun Z."/>
            <person name="Harris H.M."/>
            <person name="McCann A."/>
            <person name="Guo C."/>
            <person name="Argimon S."/>
            <person name="Zhang W."/>
            <person name="Yang X."/>
            <person name="Jeffery I.B."/>
            <person name="Cooney J.C."/>
            <person name="Kagawa T.F."/>
            <person name="Liu W."/>
            <person name="Song Y."/>
            <person name="Salvetti E."/>
            <person name="Wrobel A."/>
            <person name="Rasinkangas P."/>
            <person name="Parkhill J."/>
            <person name="Rea M.C."/>
            <person name="O'Sullivan O."/>
            <person name="Ritari J."/>
            <person name="Douillard F.P."/>
            <person name="Paul Ross R."/>
            <person name="Yang R."/>
            <person name="Briner A.E."/>
            <person name="Felis G.E."/>
            <person name="de Vos W.M."/>
            <person name="Barrangou R."/>
            <person name="Klaenhammer T.R."/>
            <person name="Caufield P.W."/>
            <person name="Cui Y."/>
            <person name="Zhang H."/>
            <person name="O'Toole P.W."/>
        </authorList>
    </citation>
    <scope>NUCLEOTIDE SEQUENCE [LARGE SCALE GENOMIC DNA]</scope>
    <source>
        <strain evidence="3 4">DSM 18793</strain>
    </source>
</reference>
<feature type="compositionally biased region" description="Basic residues" evidence="1">
    <location>
        <begin position="72"/>
        <end position="86"/>
    </location>
</feature>
<proteinExistence type="predicted"/>
<accession>A0A0R1ULB5</accession>
<comment type="caution">
    <text evidence="3">The sequence shown here is derived from an EMBL/GenBank/DDBJ whole genome shotgun (WGS) entry which is preliminary data.</text>
</comment>
<feature type="compositionally biased region" description="Low complexity" evidence="1">
    <location>
        <begin position="94"/>
        <end position="136"/>
    </location>
</feature>
<dbReference type="Proteomes" id="UP000051084">
    <property type="component" value="Unassembled WGS sequence"/>
</dbReference>
<organism evidence="3 4">
    <name type="scientific">Limosilactobacillus equigenerosi DSM 18793 = JCM 14505</name>
    <dbReference type="NCBI Taxonomy" id="1423742"/>
    <lineage>
        <taxon>Bacteria</taxon>
        <taxon>Bacillati</taxon>
        <taxon>Bacillota</taxon>
        <taxon>Bacilli</taxon>
        <taxon>Lactobacillales</taxon>
        <taxon>Lactobacillaceae</taxon>
        <taxon>Limosilactobacillus</taxon>
    </lineage>
</organism>